<dbReference type="PANTHER" id="PTHR11091">
    <property type="entry name" value="OXIDOREDUCTASE-RELATED"/>
    <property type="match status" value="1"/>
</dbReference>
<dbReference type="SUPFAM" id="SSF89733">
    <property type="entry name" value="L-sulfolactate dehydrogenase-like"/>
    <property type="match status" value="1"/>
</dbReference>
<accession>A0ABQ8UWY7</accession>
<keyword evidence="2" id="KW-0560">Oxidoreductase</keyword>
<dbReference type="Gene3D" id="3.30.1370.60">
    <property type="entry name" value="Hypothetical oxidoreductase yiak, domain 2"/>
    <property type="match status" value="1"/>
</dbReference>
<gene>
    <name evidence="3" type="ORF">PAPYR_213</name>
</gene>
<dbReference type="PANTHER" id="PTHR11091:SF0">
    <property type="entry name" value="MALATE DEHYDROGENASE"/>
    <property type="match status" value="1"/>
</dbReference>
<protein>
    <submittedName>
        <fullName evidence="3">Malate dehydrogenase</fullName>
    </submittedName>
</protein>
<proteinExistence type="inferred from homology"/>
<reference evidence="3" key="1">
    <citation type="journal article" date="2022" name="bioRxiv">
        <title>Genomics of Preaxostyla Flagellates Illuminates Evolutionary Transitions and the Path Towards Mitochondrial Loss.</title>
        <authorList>
            <person name="Novak L.V.F."/>
            <person name="Treitli S.C."/>
            <person name="Pyrih J."/>
            <person name="Halakuc P."/>
            <person name="Pipaliya S.V."/>
            <person name="Vacek V."/>
            <person name="Brzon O."/>
            <person name="Soukal P."/>
            <person name="Eme L."/>
            <person name="Dacks J.B."/>
            <person name="Karnkowska A."/>
            <person name="Elias M."/>
            <person name="Hampl V."/>
        </authorList>
    </citation>
    <scope>NUCLEOTIDE SEQUENCE</scope>
    <source>
        <strain evidence="3">RCP-MX</strain>
    </source>
</reference>
<dbReference type="Pfam" id="PF02615">
    <property type="entry name" value="Ldh_2"/>
    <property type="match status" value="1"/>
</dbReference>
<dbReference type="SUPFAM" id="SSF52047">
    <property type="entry name" value="RNI-like"/>
    <property type="match status" value="1"/>
</dbReference>
<dbReference type="InterPro" id="IPR032675">
    <property type="entry name" value="LRR_dom_sf"/>
</dbReference>
<comment type="similarity">
    <text evidence="1">Belongs to the LDH2/MDH2 oxidoreductase family.</text>
</comment>
<dbReference type="Proteomes" id="UP001141327">
    <property type="component" value="Unassembled WGS sequence"/>
</dbReference>
<dbReference type="InterPro" id="IPR003767">
    <property type="entry name" value="Malate/L-lactate_DH-like"/>
</dbReference>
<name>A0ABQ8UWY7_9EUKA</name>
<comment type="caution">
    <text evidence="3">The sequence shown here is derived from an EMBL/GenBank/DDBJ whole genome shotgun (WGS) entry which is preliminary data.</text>
</comment>
<dbReference type="InterPro" id="IPR043143">
    <property type="entry name" value="Mal/L-sulf/L-lact_DH-like_NADP"/>
</dbReference>
<dbReference type="InterPro" id="IPR043144">
    <property type="entry name" value="Mal/L-sulf/L-lact_DH-like_ah"/>
</dbReference>
<evidence type="ECO:0000256" key="2">
    <source>
        <dbReference type="ARBA" id="ARBA00023002"/>
    </source>
</evidence>
<evidence type="ECO:0000313" key="3">
    <source>
        <dbReference type="EMBL" id="KAJ4462981.1"/>
    </source>
</evidence>
<dbReference type="Gene3D" id="3.80.10.10">
    <property type="entry name" value="Ribonuclease Inhibitor"/>
    <property type="match status" value="1"/>
</dbReference>
<sequence>MSSLTSLPLEILWYLIHGSPSPIRTYAVLIAQGRQLRRSLRGTALELDFEDVEEHPPAPFVRDKRPMILSQTPPSRVPCAQALAALVGPCSRLQKLRLSSFTECGREAGVYSGWVDEAFSHHCDLHTLVVGSPKGLSEEALCAILVRLGASLQDLTIQQFHNPPSRLLEVLAGSCPNLLSLTLESDTPWNCCHYRILSACVHLRRLAIGAVPWENEDLFRLPLQLPDLETLISLSVSSDFTLALSPENVVRLREVEITSGEHFLRSLCGSGCSHLTSLTMMFPSPRDLGPDVAAFFAANAATLQRVEFVGPPMEVVSILARQAPALHSVVIQQAWWTCQPVGLVPLIERLCRFVLSGCTTKPLCSNLVLQTSRLEELLLRCDLQGQCTLDCPNLHTLSLGELGTSVVHLRCPGLTNLSLPRSVGIDTLVPLGRLASLDYIGDLALAVLRTSFARQFASIRTLDGLSVKDPATLGEICGGTWLPHLSELTAVLANASGLNRLIVAPSVTLLHISWAHPDVPGGVPALIIDGPALRTLSLFPIGTPIGTLTLRCPRLAGLTACMVTEEISLSSDAPLRSLALFSAPVVKKASLYSLIHGVAAHLTNLSLISEPRQGGNVPSAPAAQSDLLGELPRLKSLHIADLATSVLHLGAPSIVDLSIGDSPKLVQISMARCSRLENLTIYRCHSLRLVDLPLGGVPFLLSAKVHCVPPKLARMKVHYYNAEDLRQYIVRFFHKLGVPEADAALAADVLISADLRGVDSHGIIRLSTYYGDRIKRGFVDPTTPFRVERETPVSLSVDGGNGLGQVVSHKCMQMCIEKAKQSGMCFCAIHNSNHYGIAGYYAMMALPENMIGFSFTNSQPLVAPTYGRTSMLGTNPIAVAVPCQSHRPFVLDMATSTVPIGRVNVYLKAGKPLPAGWAIDGQGNVTTDPNQVIDGRGSLMPLGGIDLMRGYKGYGLAMMVDILSGVLSAANFGNHVAHPHDDRNQDVGHFIGCMRIDLFRDAAQFKADMDRLVQELIDSPKAEGQQRIYVPGEKEYENEERNRTNGVGLLETVVAGLVKSGHEIGVEFTELHPIRTEERA</sequence>
<evidence type="ECO:0000313" key="4">
    <source>
        <dbReference type="Proteomes" id="UP001141327"/>
    </source>
</evidence>
<evidence type="ECO:0000256" key="1">
    <source>
        <dbReference type="ARBA" id="ARBA00006056"/>
    </source>
</evidence>
<keyword evidence="4" id="KW-1185">Reference proteome</keyword>
<dbReference type="InterPro" id="IPR036111">
    <property type="entry name" value="Mal/L-sulfo/L-lacto_DH-like_sf"/>
</dbReference>
<organism evidence="3 4">
    <name type="scientific">Paratrimastix pyriformis</name>
    <dbReference type="NCBI Taxonomy" id="342808"/>
    <lineage>
        <taxon>Eukaryota</taxon>
        <taxon>Metamonada</taxon>
        <taxon>Preaxostyla</taxon>
        <taxon>Paratrimastigidae</taxon>
        <taxon>Paratrimastix</taxon>
    </lineage>
</organism>
<dbReference type="EMBL" id="JAPMOS010000001">
    <property type="protein sequence ID" value="KAJ4462981.1"/>
    <property type="molecule type" value="Genomic_DNA"/>
</dbReference>
<dbReference type="Gene3D" id="1.10.1530.10">
    <property type="match status" value="1"/>
</dbReference>
<dbReference type="SUPFAM" id="SSF52058">
    <property type="entry name" value="L domain-like"/>
    <property type="match status" value="1"/>
</dbReference>